<evidence type="ECO:0000256" key="10">
    <source>
        <dbReference type="ARBA" id="ARBA00023180"/>
    </source>
</evidence>
<dbReference type="CDD" id="cd16024">
    <property type="entry name" value="GPI_EPT_2"/>
    <property type="match status" value="1"/>
</dbReference>
<dbReference type="Pfam" id="PF19316">
    <property type="entry name" value="PIGO_PIGG"/>
    <property type="match status" value="1"/>
</dbReference>
<keyword evidence="13" id="KW-1185">Reference proteome</keyword>
<feature type="transmembrane region" description="Helical" evidence="11">
    <location>
        <begin position="899"/>
        <end position="922"/>
    </location>
</feature>
<dbReference type="InterPro" id="IPR002591">
    <property type="entry name" value="Phosphodiest/P_Trfase"/>
</dbReference>
<name>A0ABM3G6D7_NEOLC</name>
<dbReference type="PANTHER" id="PTHR23072">
    <property type="entry name" value="PHOSPHATIDYLINOSITOL GLYCAN-RELATED"/>
    <property type="match status" value="1"/>
</dbReference>
<organism evidence="13 15">
    <name type="scientific">Neodiprion lecontei</name>
    <name type="common">Redheaded pine sawfly</name>
    <dbReference type="NCBI Taxonomy" id="441921"/>
    <lineage>
        <taxon>Eukaryota</taxon>
        <taxon>Metazoa</taxon>
        <taxon>Ecdysozoa</taxon>
        <taxon>Arthropoda</taxon>
        <taxon>Hexapoda</taxon>
        <taxon>Insecta</taxon>
        <taxon>Pterygota</taxon>
        <taxon>Neoptera</taxon>
        <taxon>Endopterygota</taxon>
        <taxon>Hymenoptera</taxon>
        <taxon>Tenthredinoidea</taxon>
        <taxon>Diprionidae</taxon>
        <taxon>Diprioninae</taxon>
        <taxon>Neodiprion</taxon>
    </lineage>
</organism>
<evidence type="ECO:0000256" key="6">
    <source>
        <dbReference type="ARBA" id="ARBA00022692"/>
    </source>
</evidence>
<feature type="transmembrane region" description="Helical" evidence="11">
    <location>
        <begin position="560"/>
        <end position="581"/>
    </location>
</feature>
<feature type="transmembrane region" description="Helical" evidence="11">
    <location>
        <begin position="868"/>
        <end position="887"/>
    </location>
</feature>
<feature type="transmembrane region" description="Helical" evidence="11">
    <location>
        <begin position="431"/>
        <end position="450"/>
    </location>
</feature>
<dbReference type="Pfam" id="PF01663">
    <property type="entry name" value="Phosphodiest"/>
    <property type="match status" value="1"/>
</dbReference>
<evidence type="ECO:0000256" key="7">
    <source>
        <dbReference type="ARBA" id="ARBA00022824"/>
    </source>
</evidence>
<accession>A0ABM3G6D7</accession>
<keyword evidence="6 11" id="KW-0812">Transmembrane</keyword>
<dbReference type="InterPro" id="IPR017850">
    <property type="entry name" value="Alkaline_phosphatase_core_sf"/>
</dbReference>
<keyword evidence="9 11" id="KW-0472">Membrane</keyword>
<feature type="transmembrane region" description="Helical" evidence="11">
    <location>
        <begin position="819"/>
        <end position="847"/>
    </location>
</feature>
<dbReference type="Gene3D" id="3.40.720.10">
    <property type="entry name" value="Alkaline Phosphatase, subunit A"/>
    <property type="match status" value="1"/>
</dbReference>
<dbReference type="InterPro" id="IPR039527">
    <property type="entry name" value="PIGG/GPI7"/>
</dbReference>
<dbReference type="Proteomes" id="UP000829291">
    <property type="component" value="Chromosome 5"/>
</dbReference>
<evidence type="ECO:0000313" key="13">
    <source>
        <dbReference type="Proteomes" id="UP000829291"/>
    </source>
</evidence>
<evidence type="ECO:0000256" key="4">
    <source>
        <dbReference type="ARBA" id="ARBA00022502"/>
    </source>
</evidence>
<evidence type="ECO:0000313" key="14">
    <source>
        <dbReference type="RefSeq" id="XP_046595807.1"/>
    </source>
</evidence>
<feature type="domain" description="GPI ethanolamine phosphate transferase 2 C-terminal" evidence="12">
    <location>
        <begin position="519"/>
        <end position="914"/>
    </location>
</feature>
<comment type="subcellular location">
    <subcellularLocation>
        <location evidence="1">Endoplasmic reticulum membrane</location>
        <topology evidence="1">Multi-pass membrane protein</topology>
    </subcellularLocation>
</comment>
<reference evidence="14 15" key="1">
    <citation type="submission" date="2025-05" db="UniProtKB">
        <authorList>
            <consortium name="RefSeq"/>
        </authorList>
    </citation>
    <scope>IDENTIFICATION</scope>
    <source>
        <tissue evidence="14 15">Thorax and Abdomen</tissue>
    </source>
</reference>
<feature type="transmembrane region" description="Helical" evidence="11">
    <location>
        <begin position="462"/>
        <end position="480"/>
    </location>
</feature>
<dbReference type="InterPro" id="IPR045687">
    <property type="entry name" value="PIGG/GPI7_C"/>
</dbReference>
<feature type="transmembrane region" description="Helical" evidence="11">
    <location>
        <begin position="704"/>
        <end position="723"/>
    </location>
</feature>
<evidence type="ECO:0000256" key="8">
    <source>
        <dbReference type="ARBA" id="ARBA00022989"/>
    </source>
</evidence>
<dbReference type="RefSeq" id="XP_046595807.1">
    <property type="nucleotide sequence ID" value="XM_046739851.1"/>
</dbReference>
<evidence type="ECO:0000259" key="12">
    <source>
        <dbReference type="Pfam" id="PF19316"/>
    </source>
</evidence>
<evidence type="ECO:0000256" key="5">
    <source>
        <dbReference type="ARBA" id="ARBA00022679"/>
    </source>
</evidence>
<protein>
    <submittedName>
        <fullName evidence="14 15">GPI ethanolamine phosphate transferase 2-like isoform X1</fullName>
    </submittedName>
</protein>
<feature type="transmembrane region" description="Helical" evidence="11">
    <location>
        <begin position="781"/>
        <end position="799"/>
    </location>
</feature>
<keyword evidence="7" id="KW-0256">Endoplasmic reticulum</keyword>
<keyword evidence="4" id="KW-0337">GPI-anchor biosynthesis</keyword>
<evidence type="ECO:0000313" key="15">
    <source>
        <dbReference type="RefSeq" id="XP_046595808.1"/>
    </source>
</evidence>
<evidence type="ECO:0000256" key="1">
    <source>
        <dbReference type="ARBA" id="ARBA00004477"/>
    </source>
</evidence>
<dbReference type="PANTHER" id="PTHR23072:SF0">
    <property type="entry name" value="GPI ETHANOLAMINE PHOSPHATE TRANSFERASE 2"/>
    <property type="match status" value="1"/>
</dbReference>
<comment type="pathway">
    <text evidence="2">Glycolipid biosynthesis; glycosylphosphatidylinositol-anchor biosynthesis.</text>
</comment>
<evidence type="ECO:0000256" key="2">
    <source>
        <dbReference type="ARBA" id="ARBA00004687"/>
    </source>
</evidence>
<dbReference type="GeneID" id="107226862"/>
<feature type="transmembrane region" description="Helical" evidence="11">
    <location>
        <begin position="735"/>
        <end position="751"/>
    </location>
</feature>
<keyword evidence="10" id="KW-0325">Glycoprotein</keyword>
<keyword evidence="5" id="KW-0808">Transferase</keyword>
<feature type="transmembrane region" description="Helical" evidence="11">
    <location>
        <begin position="535"/>
        <end position="554"/>
    </location>
</feature>
<evidence type="ECO:0000256" key="9">
    <source>
        <dbReference type="ARBA" id="ARBA00023136"/>
    </source>
</evidence>
<evidence type="ECO:0000256" key="3">
    <source>
        <dbReference type="ARBA" id="ARBA00005315"/>
    </source>
</evidence>
<gene>
    <name evidence="14 15" type="primary">LOC107226862</name>
</gene>
<comment type="similarity">
    <text evidence="3">Belongs to the PIGG/PIGN/PIGO family. PIGG subfamily.</text>
</comment>
<keyword evidence="8 11" id="KW-1133">Transmembrane helix</keyword>
<feature type="transmembrane region" description="Helical" evidence="11">
    <location>
        <begin position="495"/>
        <end position="514"/>
    </location>
</feature>
<feature type="transmembrane region" description="Helical" evidence="11">
    <location>
        <begin position="757"/>
        <end position="774"/>
    </location>
</feature>
<feature type="transmembrane region" description="Helical" evidence="11">
    <location>
        <begin position="21"/>
        <end position="41"/>
    </location>
</feature>
<sequence>MTPHERSKRDGTSRFSLDCCSLFYAMFVTLFSALLFLYGFFPLQLLDAGIASFKDVPDHVEHIRVNNELLYKPMISRLIFMVIDGMRWDFVAGPIGQAGMPITRSLIQNDSACLLQAKVGSPTVTMPRIKAITTGTAPTFVDVVLNFGSTSISGDSLLLQAKNHGHKLVFFGDDTWLRLFPGIFDRHDGTTSFFVTDYTEVDDNVTRHIDGELNKDDWTIMVLHYLGLDHIGHIGGPQSPLIKPKLREMDEIIGRINAKVVHWHSQNESTLFIVCGDHGMKDSGGHGGNTPQETLVPFVAIGASCPGNDDQPVQMDQIDVSSTLAVMLGIPIPASSLGSISLNVLRELSTSRKLFSLYYNAKQVFNHFKRLTGFQASGAYEKYSNAIKLHTAWLETNGLTNETVDEIVFLYTAALRGMRNKLTSSMTKYDLHVMTIAMFFMFHVLYIITNTQQDTSITPRKIYGFLIINVILWTSVDYLWEGSSESLLLSNDTNSNLILMVIVVILFGNCYLCTKRRFSADSLVQVLKSKGTTQCLLIMGIIIHALSFSSSSFVEEEHRTWYFFWTTFCILLLYKIGKSLIAQSPRYFYRHSLQANISMKLFLCLLAHSVLRQLNSTGDMYAHLPDIADWLQQQESKINMSVLLISALSILVWIGHTHEEIKYKTYSLTLYIALAVCVYLRHMGTEAVLRIPFYPTSKGIVEAQFFWCLMLVFSTCAVFRLGSTIRRSRRNFLSLLLRFVIESWVMASTMLHRPYNVVLLPIQILFSIVIYAALRGYQNRDIIIHIFYWLGNVFYFYQGNSNNLSTIDIAAGYVGVESYNIYITGLFLVINTYSAPVLAYLTLLYVVTCENENPKSLDDVIEINRLYAAFRLLPLAVYTIVVSIQRYHLFIWTVFSPKLLYEAMYCMVMYIVMLTMNATFILHDKINEY</sequence>
<evidence type="ECO:0000256" key="11">
    <source>
        <dbReference type="SAM" id="Phobius"/>
    </source>
</evidence>
<dbReference type="InterPro" id="IPR037674">
    <property type="entry name" value="PIG-G_N"/>
</dbReference>
<dbReference type="SUPFAM" id="SSF53649">
    <property type="entry name" value="Alkaline phosphatase-like"/>
    <property type="match status" value="1"/>
</dbReference>
<feature type="transmembrane region" description="Helical" evidence="11">
    <location>
        <begin position="666"/>
        <end position="684"/>
    </location>
</feature>
<proteinExistence type="inferred from homology"/>
<dbReference type="RefSeq" id="XP_046595808.1">
    <property type="nucleotide sequence ID" value="XM_046739852.1"/>
</dbReference>